<reference evidence="1 2" key="1">
    <citation type="submission" date="2021-01" db="EMBL/GenBank/DDBJ databases">
        <title>Genome Sequencing of Type Strains.</title>
        <authorList>
            <person name="Lemaire J.F."/>
            <person name="Inderbitzin P."/>
            <person name="Collins S.B."/>
            <person name="Wespe N."/>
            <person name="Knight-Connoni V."/>
        </authorList>
    </citation>
    <scope>NUCLEOTIDE SEQUENCE [LARGE SCALE GENOMIC DNA]</scope>
    <source>
        <strain evidence="1 2">DSM 14730</strain>
    </source>
</reference>
<dbReference type="InterPro" id="IPR027365">
    <property type="entry name" value="GNAT_acetyltra_YdfB-like"/>
</dbReference>
<evidence type="ECO:0000313" key="2">
    <source>
        <dbReference type="Proteomes" id="UP001319060"/>
    </source>
</evidence>
<comment type="caution">
    <text evidence="1">The sequence shown here is derived from an EMBL/GenBank/DDBJ whole genome shotgun (WGS) entry which is preliminary data.</text>
</comment>
<keyword evidence="2" id="KW-1185">Reference proteome</keyword>
<dbReference type="Gene3D" id="3.40.630.30">
    <property type="match status" value="1"/>
</dbReference>
<accession>A0ABS2ZH79</accession>
<dbReference type="Proteomes" id="UP001319060">
    <property type="component" value="Unassembled WGS sequence"/>
</dbReference>
<dbReference type="Pfam" id="PF12746">
    <property type="entry name" value="GNAT_acetyltran"/>
    <property type="match status" value="1"/>
</dbReference>
<evidence type="ECO:0000313" key="1">
    <source>
        <dbReference type="EMBL" id="MBN3546688.1"/>
    </source>
</evidence>
<protein>
    <submittedName>
        <fullName evidence="1">GNAT family N-acetyltransferase</fullName>
    </submittedName>
</protein>
<dbReference type="EMBL" id="JAFHKS010000044">
    <property type="protein sequence ID" value="MBN3546688.1"/>
    <property type="molecule type" value="Genomic_DNA"/>
</dbReference>
<sequence>MSQDYKLMEIQANVLFKYDSLGRMTELNEPQSIDAPLFFLGRTREGNVVRFHKNFPNSNVNKVIEVINNNEDNVDLKKLIEVINEINLISRIWMGPAYVFPESFNMKSNAVKITNNNKELLRKDFPNLFKEFEWRQPCFAIIEDGCAVSVCCSARKSAKAAEASVETLEGYKGKGYGTESVIAWANEIKKEKLKPLYSTAWDNFSSQSIAEKLGLHKYGLDFHLS</sequence>
<proteinExistence type="predicted"/>
<name>A0ABS2ZH79_9BACL</name>
<dbReference type="InterPro" id="IPR016181">
    <property type="entry name" value="Acyl_CoA_acyltransferase"/>
</dbReference>
<organism evidence="1 2">
    <name type="scientific">Fictibacillus barbaricus</name>
    <dbReference type="NCBI Taxonomy" id="182136"/>
    <lineage>
        <taxon>Bacteria</taxon>
        <taxon>Bacillati</taxon>
        <taxon>Bacillota</taxon>
        <taxon>Bacilli</taxon>
        <taxon>Bacillales</taxon>
        <taxon>Fictibacillaceae</taxon>
        <taxon>Fictibacillus</taxon>
    </lineage>
</organism>
<dbReference type="SUPFAM" id="SSF55729">
    <property type="entry name" value="Acyl-CoA N-acyltransferases (Nat)"/>
    <property type="match status" value="1"/>
</dbReference>
<gene>
    <name evidence="1" type="ORF">JYA64_15375</name>
</gene>
<dbReference type="RefSeq" id="WP_188400992.1">
    <property type="nucleotide sequence ID" value="NZ_BMCE01000001.1"/>
</dbReference>